<proteinExistence type="predicted"/>
<protein>
    <submittedName>
        <fullName evidence="1">Uncharacterized protein</fullName>
    </submittedName>
</protein>
<evidence type="ECO:0000313" key="1">
    <source>
        <dbReference type="EMBL" id="AAW81266.1"/>
    </source>
</evidence>
<name>Q3ZR76_LACPA</name>
<sequence>MLQPIHYRVVYAATPKTCSFDRTGAIFAKCWIFQKNTTLNSVPQLALGGSPYWQMLDFLLKSNIAHFASVAFRVNIQHFDPSVLSRQTKPHCGLPQFWGQFCLMLLLDFRSVPNGLKKWTIQPNRFLRWIGSQLNLF</sequence>
<reference evidence="1" key="1">
    <citation type="submission" date="2004-06" db="EMBL/GenBank/DDBJ databases">
        <authorList>
            <person name="Desmond C.M."/>
            <person name="Stanton C."/>
            <person name="Fitzgerald G."/>
            <person name="Ross P."/>
        </authorList>
    </citation>
    <scope>NUCLEOTIDE SEQUENCE</scope>
    <source>
        <strain evidence="1">NFBC338</strain>
        <plasmid evidence="1">pCD01</plasmid>
    </source>
</reference>
<dbReference type="AlphaFoldDB" id="Q3ZR76"/>
<geneLocation type="plasmid" evidence="1">
    <name>pCD01</name>
</geneLocation>
<reference evidence="1" key="2">
    <citation type="journal article" date="2005" name="Plasmid">
        <title>Sequence analysis of the plasmid genome of the probiotic strain Lactobacillus paracasei NFBC338 which includes the plasmids pCD01 and pCD02.</title>
        <authorList>
            <person name="Desmond C."/>
            <person name="Ross R.P."/>
            <person name="Fitzgerald G."/>
            <person name="Stanton C."/>
        </authorList>
    </citation>
    <scope>NUCLEOTIDE SEQUENCE</scope>
    <source>
        <strain evidence="1">NFBC338</strain>
        <plasmid evidence="1">pCD01</plasmid>
    </source>
</reference>
<dbReference type="EMBL" id="AY662330">
    <property type="protein sequence ID" value="AAW81266.1"/>
    <property type="molecule type" value="Genomic_DNA"/>
</dbReference>
<accession>Q3ZR76</accession>
<organism evidence="1">
    <name type="scientific">Lacticaseibacillus paracasei subsp. paracasei</name>
    <dbReference type="NCBI Taxonomy" id="47714"/>
    <lineage>
        <taxon>Bacteria</taxon>
        <taxon>Bacillati</taxon>
        <taxon>Bacillota</taxon>
        <taxon>Bacilli</taxon>
        <taxon>Lactobacillales</taxon>
        <taxon>Lactobacillaceae</taxon>
        <taxon>Lacticaseibacillus</taxon>
    </lineage>
</organism>
<keyword evidence="1" id="KW-0614">Plasmid</keyword>